<dbReference type="AlphaFoldDB" id="A0A061R3D5"/>
<evidence type="ECO:0000313" key="2">
    <source>
        <dbReference type="EMBL" id="JAC67437.1"/>
    </source>
</evidence>
<proteinExistence type="predicted"/>
<feature type="non-terminal residue" evidence="2">
    <location>
        <position position="76"/>
    </location>
</feature>
<reference evidence="2" key="1">
    <citation type="submission" date="2014-05" db="EMBL/GenBank/DDBJ databases">
        <title>The transcriptome of the halophilic microalga Tetraselmis sp. GSL018 isolated from the Great Salt Lake, Utah.</title>
        <authorList>
            <person name="Jinkerson R.E."/>
            <person name="D'Adamo S."/>
            <person name="Posewitz M.C."/>
        </authorList>
    </citation>
    <scope>NUCLEOTIDE SEQUENCE</scope>
    <source>
        <strain evidence="2">GSL018</strain>
    </source>
</reference>
<organism evidence="2">
    <name type="scientific">Tetraselmis sp. GSL018</name>
    <dbReference type="NCBI Taxonomy" id="582737"/>
    <lineage>
        <taxon>Eukaryota</taxon>
        <taxon>Viridiplantae</taxon>
        <taxon>Chlorophyta</taxon>
        <taxon>core chlorophytes</taxon>
        <taxon>Chlorodendrophyceae</taxon>
        <taxon>Chlorodendrales</taxon>
        <taxon>Chlorodendraceae</taxon>
        <taxon>Tetraselmis</taxon>
    </lineage>
</organism>
<feature type="non-terminal residue" evidence="2">
    <location>
        <position position="1"/>
    </location>
</feature>
<evidence type="ECO:0000256" key="1">
    <source>
        <dbReference type="SAM" id="MobiDB-lite"/>
    </source>
</evidence>
<feature type="region of interest" description="Disordered" evidence="1">
    <location>
        <begin position="1"/>
        <end position="23"/>
    </location>
</feature>
<gene>
    <name evidence="2" type="ORF">TSPGSL018_11174</name>
</gene>
<accession>A0A061R3D5</accession>
<protein>
    <submittedName>
        <fullName evidence="2">Uncharacterized protein</fullName>
    </submittedName>
</protein>
<sequence length="76" mass="7703">PAAPVDLPGEGDPPPTDSASVPPLGVPQRAQLHRVCGARRSPSAEPPLWCSRKGLEGARSAGPPDAFAVQARGALS</sequence>
<dbReference type="EMBL" id="GBEZ01019066">
    <property type="protein sequence ID" value="JAC67437.1"/>
    <property type="molecule type" value="Transcribed_RNA"/>
</dbReference>
<name>A0A061R3D5_9CHLO</name>